<dbReference type="Pfam" id="PF10032">
    <property type="entry name" value="Pho88"/>
    <property type="match status" value="1"/>
</dbReference>
<evidence type="ECO:0000313" key="4">
    <source>
        <dbReference type="Proteomes" id="UP001530315"/>
    </source>
</evidence>
<dbReference type="Proteomes" id="UP001530315">
    <property type="component" value="Unassembled WGS sequence"/>
</dbReference>
<evidence type="ECO:0000256" key="1">
    <source>
        <dbReference type="SAM" id="Phobius"/>
    </source>
</evidence>
<keyword evidence="1" id="KW-1133">Transmembrane helix</keyword>
<dbReference type="EMBL" id="JALLAZ020001457">
    <property type="protein sequence ID" value="KAL3774596.1"/>
    <property type="molecule type" value="Genomic_DNA"/>
</dbReference>
<keyword evidence="1" id="KW-0472">Membrane</keyword>
<proteinExistence type="predicted"/>
<reference evidence="3 4" key="1">
    <citation type="submission" date="2024-10" db="EMBL/GenBank/DDBJ databases">
        <title>Updated reference genomes for cyclostephanoid diatoms.</title>
        <authorList>
            <person name="Roberts W.R."/>
            <person name="Alverson A.J."/>
        </authorList>
    </citation>
    <scope>NUCLEOTIDE SEQUENCE [LARGE SCALE GENOMIC DNA]</scope>
    <source>
        <strain evidence="3 4">AJA276-08</strain>
    </source>
</reference>
<evidence type="ECO:0000256" key="2">
    <source>
        <dbReference type="SAM" id="SignalP"/>
    </source>
</evidence>
<feature type="signal peptide" evidence="2">
    <location>
        <begin position="1"/>
        <end position="21"/>
    </location>
</feature>
<feature type="transmembrane region" description="Helical" evidence="1">
    <location>
        <begin position="28"/>
        <end position="50"/>
    </location>
</feature>
<dbReference type="InterPro" id="IPR012098">
    <property type="entry name" value="SND3_fun"/>
</dbReference>
<gene>
    <name evidence="3" type="ORF">ACHAW5_001382</name>
</gene>
<dbReference type="AlphaFoldDB" id="A0ABD3NI08"/>
<keyword evidence="2" id="KW-0732">Signal</keyword>
<organism evidence="3 4">
    <name type="scientific">Stephanodiscus triporus</name>
    <dbReference type="NCBI Taxonomy" id="2934178"/>
    <lineage>
        <taxon>Eukaryota</taxon>
        <taxon>Sar</taxon>
        <taxon>Stramenopiles</taxon>
        <taxon>Ochrophyta</taxon>
        <taxon>Bacillariophyta</taxon>
        <taxon>Coscinodiscophyceae</taxon>
        <taxon>Thalassiosirophycidae</taxon>
        <taxon>Stephanodiscales</taxon>
        <taxon>Stephanodiscaceae</taxon>
        <taxon>Stephanodiscus</taxon>
    </lineage>
</organism>
<dbReference type="Pfam" id="PF12796">
    <property type="entry name" value="Ank_2"/>
    <property type="match status" value="1"/>
</dbReference>
<keyword evidence="4" id="KW-1185">Reference proteome</keyword>
<comment type="caution">
    <text evidence="3">The sequence shown here is derived from an EMBL/GenBank/DDBJ whole genome shotgun (WGS) entry which is preliminary data.</text>
</comment>
<accession>A0ABD3NI08</accession>
<dbReference type="PANTHER" id="PTHR28112:SF1">
    <property type="entry name" value="SRP-INDEPENDENT TARGETING PROTEIN 3"/>
    <property type="match status" value="1"/>
</dbReference>
<feature type="chain" id="PRO_5044792798" evidence="2">
    <location>
        <begin position="22"/>
        <end position="353"/>
    </location>
</feature>
<evidence type="ECO:0000313" key="3">
    <source>
        <dbReference type="EMBL" id="KAL3774596.1"/>
    </source>
</evidence>
<sequence length="353" mass="38319">MAFNKMFVMLPVMLAARKLDGEDPKVVLYLRCAYAAVQTVAVFIVLFVYFKANAASKNSSNAVKIYVPPPPQPFADPNAKKQYQEKVLGEHLLSTARSLVGSTLFQIAMTVGLHMWKGMIVSLAIQSIMCPFNLAENPLVGTVLLKGGLVDLKDKRIFGEKVREDIGEEDEVVNAEGNVIVLKKEIASKVESKESPSKKSFEDVLLDTWDLGADADIKPLMSMLTKKNVNFATSENGWTPIMIMSGLGAKSAVGAMRQMKALGANPAKVDKEGWNALHWSAFHGSADAAKVLLAKDDYDGMTIGLHKVADKEGKTAVDHVKEEGNQDVAKVIEEAETLDLGDGAAGEGLRKRK</sequence>
<dbReference type="SUPFAM" id="SSF48403">
    <property type="entry name" value="Ankyrin repeat"/>
    <property type="match status" value="1"/>
</dbReference>
<protein>
    <submittedName>
        <fullName evidence="3">Uncharacterized protein</fullName>
    </submittedName>
</protein>
<name>A0ABD3NI08_9STRA</name>
<dbReference type="Gene3D" id="1.25.40.20">
    <property type="entry name" value="Ankyrin repeat-containing domain"/>
    <property type="match status" value="1"/>
</dbReference>
<dbReference type="PANTHER" id="PTHR28112">
    <property type="entry name" value="SRP-INDEPENDENT TARGETING PROTEIN 3"/>
    <property type="match status" value="1"/>
</dbReference>
<keyword evidence="1" id="KW-0812">Transmembrane</keyword>
<dbReference type="InterPro" id="IPR002110">
    <property type="entry name" value="Ankyrin_rpt"/>
</dbReference>
<dbReference type="InterPro" id="IPR036770">
    <property type="entry name" value="Ankyrin_rpt-contain_sf"/>
</dbReference>